<name>A0A9N9BWD9_9GLOM</name>
<reference evidence="1" key="1">
    <citation type="submission" date="2021-06" db="EMBL/GenBank/DDBJ databases">
        <authorList>
            <person name="Kallberg Y."/>
            <person name="Tangrot J."/>
            <person name="Rosling A."/>
        </authorList>
    </citation>
    <scope>NUCLEOTIDE SEQUENCE</scope>
    <source>
        <strain evidence="1">MA453B</strain>
    </source>
</reference>
<dbReference type="EMBL" id="CAJVPY010002987">
    <property type="protein sequence ID" value="CAG8577803.1"/>
    <property type="molecule type" value="Genomic_DNA"/>
</dbReference>
<comment type="caution">
    <text evidence="1">The sequence shown here is derived from an EMBL/GenBank/DDBJ whole genome shotgun (WGS) entry which is preliminary data.</text>
</comment>
<protein>
    <submittedName>
        <fullName evidence="1">25454_t:CDS:1</fullName>
    </submittedName>
</protein>
<dbReference type="Proteomes" id="UP000789405">
    <property type="component" value="Unassembled WGS sequence"/>
</dbReference>
<dbReference type="AlphaFoldDB" id="A0A9N9BWD9"/>
<proteinExistence type="predicted"/>
<evidence type="ECO:0000313" key="2">
    <source>
        <dbReference type="Proteomes" id="UP000789405"/>
    </source>
</evidence>
<organism evidence="1 2">
    <name type="scientific">Dentiscutata erythropus</name>
    <dbReference type="NCBI Taxonomy" id="1348616"/>
    <lineage>
        <taxon>Eukaryota</taxon>
        <taxon>Fungi</taxon>
        <taxon>Fungi incertae sedis</taxon>
        <taxon>Mucoromycota</taxon>
        <taxon>Glomeromycotina</taxon>
        <taxon>Glomeromycetes</taxon>
        <taxon>Diversisporales</taxon>
        <taxon>Gigasporaceae</taxon>
        <taxon>Dentiscutata</taxon>
    </lineage>
</organism>
<accession>A0A9N9BWD9</accession>
<evidence type="ECO:0000313" key="1">
    <source>
        <dbReference type="EMBL" id="CAG8577803.1"/>
    </source>
</evidence>
<keyword evidence="2" id="KW-1185">Reference proteome</keyword>
<gene>
    <name evidence="1" type="ORF">DERYTH_LOCUS6531</name>
</gene>
<sequence length="110" mass="12636">MDCYFGTVTNDVSSRNPLFLIQLSVDPLSAVKYFGWPCLIQMSNDAALTQLMHVLIAEKNTQNVPKKLLVHIVHHITSSVLTLNQLKREDQKRPIDQLMFLKITSREKEK</sequence>